<dbReference type="InterPro" id="IPR036236">
    <property type="entry name" value="Znf_C2H2_sf"/>
</dbReference>
<evidence type="ECO:0000256" key="3">
    <source>
        <dbReference type="ARBA" id="ARBA00022737"/>
    </source>
</evidence>
<accession>A0A183IH98</accession>
<evidence type="ECO:0000259" key="9">
    <source>
        <dbReference type="PROSITE" id="PS50157"/>
    </source>
</evidence>
<keyword evidence="3" id="KW-0677">Repeat</keyword>
<dbReference type="Gene3D" id="3.30.160.60">
    <property type="entry name" value="Classic Zinc Finger"/>
    <property type="match status" value="2"/>
</dbReference>
<comment type="subcellular location">
    <subcellularLocation>
        <location evidence="1">Nucleus speckle</location>
    </subcellularLocation>
</comment>
<proteinExistence type="predicted"/>
<dbReference type="GO" id="GO:0010468">
    <property type="term" value="P:regulation of gene expression"/>
    <property type="evidence" value="ECO:0007669"/>
    <property type="project" value="TreeGrafter"/>
</dbReference>
<feature type="compositionally biased region" description="Polar residues" evidence="8">
    <location>
        <begin position="346"/>
        <end position="384"/>
    </location>
</feature>
<organism evidence="10">
    <name type="scientific">Soboliphyme baturini</name>
    <dbReference type="NCBI Taxonomy" id="241478"/>
    <lineage>
        <taxon>Eukaryota</taxon>
        <taxon>Metazoa</taxon>
        <taxon>Ecdysozoa</taxon>
        <taxon>Nematoda</taxon>
        <taxon>Enoplea</taxon>
        <taxon>Dorylaimia</taxon>
        <taxon>Dioctophymatida</taxon>
        <taxon>Dioctophymatoidea</taxon>
        <taxon>Soboliphymatidae</taxon>
        <taxon>Soboliphyme</taxon>
    </lineage>
</organism>
<dbReference type="SMART" id="SM00355">
    <property type="entry name" value="ZnF_C2H2"/>
    <property type="match status" value="4"/>
</dbReference>
<evidence type="ECO:0000256" key="2">
    <source>
        <dbReference type="ARBA" id="ARBA00022723"/>
    </source>
</evidence>
<dbReference type="InterPro" id="IPR013087">
    <property type="entry name" value="Znf_C2H2_type"/>
</dbReference>
<dbReference type="InterPro" id="IPR050331">
    <property type="entry name" value="Zinc_finger"/>
</dbReference>
<dbReference type="PROSITE" id="PS50157">
    <property type="entry name" value="ZINC_FINGER_C2H2_2"/>
    <property type="match status" value="4"/>
</dbReference>
<keyword evidence="4 7" id="KW-0863">Zinc-finger</keyword>
<reference evidence="10" key="1">
    <citation type="submission" date="2016-06" db="UniProtKB">
        <authorList>
            <consortium name="WormBaseParasite"/>
        </authorList>
    </citation>
    <scope>IDENTIFICATION</scope>
</reference>
<dbReference type="PROSITE" id="PS00028">
    <property type="entry name" value="ZINC_FINGER_C2H2_1"/>
    <property type="match status" value="3"/>
</dbReference>
<dbReference type="PANTHER" id="PTHR16515:SF49">
    <property type="entry name" value="GASTRULA ZINC FINGER PROTEIN XLCGF49.1-LIKE-RELATED"/>
    <property type="match status" value="1"/>
</dbReference>
<evidence type="ECO:0000256" key="7">
    <source>
        <dbReference type="PROSITE-ProRule" id="PRU00042"/>
    </source>
</evidence>
<dbReference type="GO" id="GO:0016607">
    <property type="term" value="C:nuclear speck"/>
    <property type="evidence" value="ECO:0007669"/>
    <property type="project" value="UniProtKB-SubCell"/>
</dbReference>
<feature type="domain" description="C2H2-type" evidence="9">
    <location>
        <begin position="80"/>
        <end position="108"/>
    </location>
</feature>
<dbReference type="WBParaSite" id="SBAD_0000313701-mRNA-1">
    <property type="protein sequence ID" value="SBAD_0000313701-mRNA-1"/>
    <property type="gene ID" value="SBAD_0000313701"/>
</dbReference>
<protein>
    <submittedName>
        <fullName evidence="10">C2H2-type domain-containing protein</fullName>
    </submittedName>
</protein>
<evidence type="ECO:0000313" key="10">
    <source>
        <dbReference type="WBParaSite" id="SBAD_0000313701-mRNA-1"/>
    </source>
</evidence>
<keyword evidence="6" id="KW-0539">Nucleus</keyword>
<evidence type="ECO:0000256" key="6">
    <source>
        <dbReference type="ARBA" id="ARBA00023242"/>
    </source>
</evidence>
<name>A0A183IH98_9BILA</name>
<feature type="domain" description="C2H2-type" evidence="9">
    <location>
        <begin position="24"/>
        <end position="51"/>
    </location>
</feature>
<feature type="domain" description="C2H2-type" evidence="9">
    <location>
        <begin position="292"/>
        <end position="320"/>
    </location>
</feature>
<dbReference type="AlphaFoldDB" id="A0A183IH98"/>
<evidence type="ECO:0000256" key="8">
    <source>
        <dbReference type="SAM" id="MobiDB-lite"/>
    </source>
</evidence>
<feature type="region of interest" description="Disordered" evidence="8">
    <location>
        <begin position="340"/>
        <end position="384"/>
    </location>
</feature>
<dbReference type="FunFam" id="3.30.160.60:FF:002484">
    <property type="entry name" value="Protein CBR-LSY-2"/>
    <property type="match status" value="1"/>
</dbReference>
<dbReference type="GO" id="GO:0008270">
    <property type="term" value="F:zinc ion binding"/>
    <property type="evidence" value="ECO:0007669"/>
    <property type="project" value="UniProtKB-KW"/>
</dbReference>
<evidence type="ECO:0000256" key="1">
    <source>
        <dbReference type="ARBA" id="ARBA00004324"/>
    </source>
</evidence>
<evidence type="ECO:0000256" key="4">
    <source>
        <dbReference type="ARBA" id="ARBA00022771"/>
    </source>
</evidence>
<evidence type="ECO:0000256" key="5">
    <source>
        <dbReference type="ARBA" id="ARBA00022833"/>
    </source>
</evidence>
<keyword evidence="5" id="KW-0862">Zinc</keyword>
<dbReference type="SUPFAM" id="SSF57667">
    <property type="entry name" value="beta-beta-alpha zinc fingers"/>
    <property type="match status" value="1"/>
</dbReference>
<dbReference type="PANTHER" id="PTHR16515">
    <property type="entry name" value="PR DOMAIN ZINC FINGER PROTEIN"/>
    <property type="match status" value="1"/>
</dbReference>
<dbReference type="Pfam" id="PF00096">
    <property type="entry name" value="zf-C2H2"/>
    <property type="match status" value="3"/>
</dbReference>
<sequence length="489" mass="53404">LFWPTDNDRICASPSTSASLSSYFICTHCNKFFWSEASLKHHSSLYHSEKSFVCEICGKAFRFRSNLAEHRSVHTSLKPYVCKFCGKSSRLKGNLTKHILKHHKREQNAYIGKDDIIIKKGKKSVKDPAAVDFLEKSMIILTTEASVVSPIDSQFFKPDKCAADATKECCIFAQKSPVLIPNPLLLHSPASEQLTETGSSDEKECNRSTATHYIGDNSAVQSNNCSPVENCIPAAVGLLRGNSNGGENAAANFDRIAIAATANGSYSRIKQEVFHTDQTNILLSKSLPALGTQCPICSKHFRKSTNLALHLAVKHRPTTKDLCDGISLVNSPDIDSKLVAKPTFRDSPSSKGNVCDSGTNQSASPISSPVTTDSHSGGPTGITSLITTGLPPVSDFGPRPSVSFTTFLKDIKATLLQLKSSVDGSTKLENMLSVIDARVTHLERQVETSTNTLFALMQMQSEMNTAFSHFKSEMMDQLRLVVELLREVK</sequence>
<feature type="domain" description="C2H2-type" evidence="9">
    <location>
        <begin position="52"/>
        <end position="79"/>
    </location>
</feature>
<keyword evidence="2" id="KW-0479">Metal-binding</keyword>